<protein>
    <submittedName>
        <fullName evidence="1">Uncharacterized protein</fullName>
    </submittedName>
</protein>
<gene>
    <name evidence="1" type="ORF">METZ01_LOCUS249124</name>
</gene>
<dbReference type="EMBL" id="UINC01066014">
    <property type="protein sequence ID" value="SVB96270.1"/>
    <property type="molecule type" value="Genomic_DNA"/>
</dbReference>
<proteinExistence type="predicted"/>
<dbReference type="AlphaFoldDB" id="A0A382I9F2"/>
<organism evidence="1">
    <name type="scientific">marine metagenome</name>
    <dbReference type="NCBI Taxonomy" id="408172"/>
    <lineage>
        <taxon>unclassified sequences</taxon>
        <taxon>metagenomes</taxon>
        <taxon>ecological metagenomes</taxon>
    </lineage>
</organism>
<evidence type="ECO:0000313" key="1">
    <source>
        <dbReference type="EMBL" id="SVB96270.1"/>
    </source>
</evidence>
<sequence length="177" mass="19487">MNMSSPPRTTLTVSTCCTVAVKGRDAISNRAGLVIRMKISRDHALRRNIPGYFKPRCRIGGSRKKILSGLLLLSRKAIGKQSGLDRMELQKMMRRAMESLMDEYLENVGLLNPLALGLPAFAMAGSGISKLRPENNPARMLAVMSRTTNGIFIASRLPVRPDCTPMSNPHYLLHVPG</sequence>
<reference evidence="1" key="1">
    <citation type="submission" date="2018-05" db="EMBL/GenBank/DDBJ databases">
        <authorList>
            <person name="Lanie J.A."/>
            <person name="Ng W.-L."/>
            <person name="Kazmierczak K.M."/>
            <person name="Andrzejewski T.M."/>
            <person name="Davidsen T.M."/>
            <person name="Wayne K.J."/>
            <person name="Tettelin H."/>
            <person name="Glass J.I."/>
            <person name="Rusch D."/>
            <person name="Podicherti R."/>
            <person name="Tsui H.-C.T."/>
            <person name="Winkler M.E."/>
        </authorList>
    </citation>
    <scope>NUCLEOTIDE SEQUENCE</scope>
</reference>
<name>A0A382I9F2_9ZZZZ</name>
<accession>A0A382I9F2</accession>